<dbReference type="AlphaFoldDB" id="A0A6M4MC57"/>
<dbReference type="KEGG" id="apel:CA267_008335"/>
<dbReference type="EMBL" id="CP052766">
    <property type="protein sequence ID" value="QJR80784.1"/>
    <property type="molecule type" value="Genomic_DNA"/>
</dbReference>
<dbReference type="RefSeq" id="WP_075607919.1">
    <property type="nucleotide sequence ID" value="NZ_CP052766.1"/>
</dbReference>
<dbReference type="InterPro" id="IPR005625">
    <property type="entry name" value="PepSY-ass_TM"/>
</dbReference>
<organism evidence="3 4">
    <name type="scientific">Alteromonas pelagimontana</name>
    <dbReference type="NCBI Taxonomy" id="1858656"/>
    <lineage>
        <taxon>Bacteria</taxon>
        <taxon>Pseudomonadati</taxon>
        <taxon>Pseudomonadota</taxon>
        <taxon>Gammaproteobacteria</taxon>
        <taxon>Alteromonadales</taxon>
        <taxon>Alteromonadaceae</taxon>
        <taxon>Alteromonas/Salinimonas group</taxon>
        <taxon>Alteromonas</taxon>
    </lineage>
</organism>
<keyword evidence="2" id="KW-0812">Transmembrane</keyword>
<feature type="transmembrane region" description="Helical" evidence="2">
    <location>
        <begin position="344"/>
        <end position="366"/>
    </location>
</feature>
<feature type="transmembrane region" description="Helical" evidence="2">
    <location>
        <begin position="143"/>
        <end position="165"/>
    </location>
</feature>
<evidence type="ECO:0000256" key="2">
    <source>
        <dbReference type="SAM" id="Phobius"/>
    </source>
</evidence>
<feature type="transmembrane region" description="Helical" evidence="2">
    <location>
        <begin position="386"/>
        <end position="406"/>
    </location>
</feature>
<keyword evidence="4" id="KW-1185">Reference proteome</keyword>
<dbReference type="PANTHER" id="PTHR34219:SF4">
    <property type="entry name" value="PEPSY DOMAIN-CONTAINING PROTEIN"/>
    <property type="match status" value="1"/>
</dbReference>
<dbReference type="OrthoDB" id="9776609at2"/>
<feature type="region of interest" description="Disordered" evidence="1">
    <location>
        <begin position="90"/>
        <end position="109"/>
    </location>
</feature>
<proteinExistence type="predicted"/>
<keyword evidence="2" id="KW-0472">Membrane</keyword>
<dbReference type="Proteomes" id="UP000219285">
    <property type="component" value="Chromosome"/>
</dbReference>
<evidence type="ECO:0000313" key="3">
    <source>
        <dbReference type="EMBL" id="QJR80784.1"/>
    </source>
</evidence>
<name>A0A6M4MC57_9ALTE</name>
<feature type="transmembrane region" description="Helical" evidence="2">
    <location>
        <begin position="186"/>
        <end position="216"/>
    </location>
</feature>
<accession>A0A6M4MC57</accession>
<protein>
    <submittedName>
        <fullName evidence="3">PepSY domain-containing protein</fullName>
    </submittedName>
</protein>
<keyword evidence="2" id="KW-1133">Transmembrane helix</keyword>
<dbReference type="Pfam" id="PF03929">
    <property type="entry name" value="PepSY_TM"/>
    <property type="match status" value="1"/>
</dbReference>
<reference evidence="4" key="1">
    <citation type="submission" date="2014-12" db="EMBL/GenBank/DDBJ databases">
        <title>Complete genome sequence of a multi-drug resistant Klebsiella pneumoniae.</title>
        <authorList>
            <person name="Hua X."/>
            <person name="Chen Q."/>
            <person name="Li X."/>
            <person name="Feng Y."/>
            <person name="Ruan Z."/>
            <person name="Yu Y."/>
        </authorList>
    </citation>
    <scope>NUCLEOTIDE SEQUENCE [LARGE SCALE GENOMIC DNA]</scope>
    <source>
        <strain evidence="4">5.12</strain>
    </source>
</reference>
<feature type="transmembrane region" description="Helical" evidence="2">
    <location>
        <begin position="12"/>
        <end position="36"/>
    </location>
</feature>
<gene>
    <name evidence="3" type="ORF">CA267_008335</name>
</gene>
<sequence length="526" mass="58525">MKGTLRQTMTWLHTWSSITAGWILFAIFLTGTLAFFRIEINHWMQPEKHVSVPGERVATAMVGYQYLQTHAPQASQWQISLPDERERTLGVSWQTPGEPQQRRRGPRAELDASTGEIIAPRETAGGNFLYRFHFELYGMPRDVARLLVSIVSMMMLVGLISGVIMHRKIFSDFFMFRPKKKLLSWIDGHVISAVLALPFHIMITFSGLILLANAFLPWHADENRRQQNRGERPAQEHVAPVQKDFSIAAPLEEMMLSASSQWGVPVTSISVVSPGTQKAVYTLSGANRTELSAGRGGNTSIEFDYAGNQVRQKPAAKAQSTPQAIYNFLDMLHQARFADVITRWLLFIAGVLGTLMVATGSVLWAVKRAKQQLGQAGFEFVRGLNVASIAGVTCATGVYFWANRLIPSTLAERSDWEINSFFISWAVCIVAGFIKRDRLGWIIQLSAAAVLFTLLPFLDTVTSPVSVLQALIDGDWLRIGVDGMSLIVAASLWMAVFYLQKQKRSPARTVSCPTVQAPSAAREQRV</sequence>
<evidence type="ECO:0000313" key="4">
    <source>
        <dbReference type="Proteomes" id="UP000219285"/>
    </source>
</evidence>
<evidence type="ECO:0000256" key="1">
    <source>
        <dbReference type="SAM" id="MobiDB-lite"/>
    </source>
</evidence>
<dbReference type="PANTHER" id="PTHR34219">
    <property type="entry name" value="IRON-REGULATED INNER MEMBRANE PROTEIN-RELATED"/>
    <property type="match status" value="1"/>
</dbReference>
<reference evidence="3 4" key="2">
    <citation type="submission" date="2020-04" db="EMBL/GenBank/DDBJ databases">
        <title>Complete genome sequence of Alteromonas pelagimontana 5.12T.</title>
        <authorList>
            <person name="Sinha R.K."/>
            <person name="Krishnan K.P."/>
            <person name="Kurian J.P."/>
        </authorList>
    </citation>
    <scope>NUCLEOTIDE SEQUENCE [LARGE SCALE GENOMIC DNA]</scope>
    <source>
        <strain evidence="3 4">5.12</strain>
    </source>
</reference>
<feature type="transmembrane region" description="Helical" evidence="2">
    <location>
        <begin position="441"/>
        <end position="458"/>
    </location>
</feature>
<feature type="transmembrane region" description="Helical" evidence="2">
    <location>
        <begin position="478"/>
        <end position="499"/>
    </location>
</feature>